<keyword evidence="19 24" id="KW-1208">Phospholipid metabolism</keyword>
<evidence type="ECO:0000256" key="24">
    <source>
        <dbReference type="RuleBase" id="RU363065"/>
    </source>
</evidence>
<evidence type="ECO:0000256" key="17">
    <source>
        <dbReference type="ARBA" id="ARBA00023136"/>
    </source>
</evidence>
<evidence type="ECO:0000256" key="7">
    <source>
        <dbReference type="ARBA" id="ARBA00022519"/>
    </source>
</evidence>
<evidence type="ECO:0000256" key="1">
    <source>
        <dbReference type="ARBA" id="ARBA00004429"/>
    </source>
</evidence>
<dbReference type="Proteomes" id="UP000248395">
    <property type="component" value="Unassembled WGS sequence"/>
</dbReference>
<dbReference type="OrthoDB" id="9796011at2"/>
<keyword evidence="26" id="KW-1185">Reference proteome</keyword>
<dbReference type="PROSITE" id="PS01069">
    <property type="entry name" value="DAGK_PROKAR"/>
    <property type="match status" value="1"/>
</dbReference>
<feature type="binding site" evidence="21">
    <location>
        <position position="17"/>
    </location>
    <ligand>
        <name>substrate</name>
    </ligand>
</feature>
<dbReference type="PANTHER" id="PTHR34299">
    <property type="entry name" value="DIACYLGLYCEROL KINASE"/>
    <property type="match status" value="1"/>
</dbReference>
<keyword evidence="9 24" id="KW-0812">Transmembrane</keyword>
<comment type="cofactor">
    <cofactor evidence="23">
        <name>Mg(2+)</name>
        <dbReference type="ChEBI" id="CHEBI:18420"/>
    </cofactor>
    <text evidence="23">Mn(2+), Zn(2+), Cd(2+) and Co(2+) support activity to lesser extents.</text>
</comment>
<gene>
    <name evidence="25" type="ORF">DFR38_10373</name>
</gene>
<feature type="binding site" evidence="23">
    <location>
        <position position="36"/>
    </location>
    <ligand>
        <name>a divalent metal cation</name>
        <dbReference type="ChEBI" id="CHEBI:60240"/>
    </ligand>
</feature>
<dbReference type="GO" id="GO:0046872">
    <property type="term" value="F:metal ion binding"/>
    <property type="evidence" value="ECO:0007669"/>
    <property type="project" value="UniProtKB-KW"/>
</dbReference>
<evidence type="ECO:0000256" key="20">
    <source>
        <dbReference type="PIRSR" id="PIRSR600829-1"/>
    </source>
</evidence>
<feature type="binding site" evidence="21">
    <location>
        <position position="78"/>
    </location>
    <ligand>
        <name>substrate</name>
    </ligand>
</feature>
<dbReference type="InterPro" id="IPR000829">
    <property type="entry name" value="DAGK"/>
</dbReference>
<dbReference type="InterPro" id="IPR033718">
    <property type="entry name" value="DAGK_prok"/>
</dbReference>
<evidence type="ECO:0000256" key="6">
    <source>
        <dbReference type="ARBA" id="ARBA00022516"/>
    </source>
</evidence>
<evidence type="ECO:0000256" key="11">
    <source>
        <dbReference type="ARBA" id="ARBA00022741"/>
    </source>
</evidence>
<comment type="caution">
    <text evidence="25">The sequence shown here is derived from an EMBL/GenBank/DDBJ whole genome shotgun (WGS) entry which is preliminary data.</text>
</comment>
<evidence type="ECO:0000256" key="10">
    <source>
        <dbReference type="ARBA" id="ARBA00022723"/>
    </source>
</evidence>
<keyword evidence="15 24" id="KW-1133">Transmembrane helix</keyword>
<feature type="transmembrane region" description="Helical" evidence="24">
    <location>
        <begin position="42"/>
        <end position="59"/>
    </location>
</feature>
<comment type="catalytic activity">
    <reaction evidence="24">
        <text>a 1,2-diacyl-sn-glycerol + ATP = a 1,2-diacyl-sn-glycero-3-phosphate + ADP + H(+)</text>
        <dbReference type="Rhea" id="RHEA:10272"/>
        <dbReference type="ChEBI" id="CHEBI:15378"/>
        <dbReference type="ChEBI" id="CHEBI:17815"/>
        <dbReference type="ChEBI" id="CHEBI:30616"/>
        <dbReference type="ChEBI" id="CHEBI:58608"/>
        <dbReference type="ChEBI" id="CHEBI:456216"/>
        <dbReference type="EC" id="2.7.1.107"/>
    </reaction>
</comment>
<sequence length="128" mass="13834">MSKHEESPFKGKTGVRRLINAFGYSLDGIKAAYRHEDAFRQLALLACILIPCALFLVPASPLARAMLVASSLATLIIELLNSAIEAAVDHTSLERHPLAKRAKDMGSAAQLLGLINLAAVWLLVLFGR</sequence>
<evidence type="ECO:0000256" key="9">
    <source>
        <dbReference type="ARBA" id="ARBA00022692"/>
    </source>
</evidence>
<keyword evidence="10 23" id="KW-0479">Metal-binding</keyword>
<dbReference type="GO" id="GO:0006654">
    <property type="term" value="P:phosphatidic acid biosynthetic process"/>
    <property type="evidence" value="ECO:0007669"/>
    <property type="project" value="InterPro"/>
</dbReference>
<evidence type="ECO:0000256" key="22">
    <source>
        <dbReference type="PIRSR" id="PIRSR600829-3"/>
    </source>
</evidence>
<keyword evidence="16 24" id="KW-0443">Lipid metabolism</keyword>
<organism evidence="25 26">
    <name type="scientific">Aquitalea magnusonii</name>
    <dbReference type="NCBI Taxonomy" id="332411"/>
    <lineage>
        <taxon>Bacteria</taxon>
        <taxon>Pseudomonadati</taxon>
        <taxon>Pseudomonadota</taxon>
        <taxon>Betaproteobacteria</taxon>
        <taxon>Neisseriales</taxon>
        <taxon>Chromobacteriaceae</taxon>
        <taxon>Aquitalea</taxon>
    </lineage>
</organism>
<dbReference type="GO" id="GO:0004143">
    <property type="term" value="F:ATP-dependent diacylglycerol kinase activity"/>
    <property type="evidence" value="ECO:0007669"/>
    <property type="project" value="UniProtKB-EC"/>
</dbReference>
<dbReference type="CDD" id="cd14264">
    <property type="entry name" value="DAGK_IM"/>
    <property type="match status" value="1"/>
</dbReference>
<feature type="transmembrane region" description="Helical" evidence="24">
    <location>
        <begin position="108"/>
        <end position="127"/>
    </location>
</feature>
<evidence type="ECO:0000256" key="13">
    <source>
        <dbReference type="ARBA" id="ARBA00022840"/>
    </source>
</evidence>
<evidence type="ECO:0000313" key="25">
    <source>
        <dbReference type="EMBL" id="PXX49893.1"/>
    </source>
</evidence>
<feature type="binding site" evidence="22">
    <location>
        <position position="85"/>
    </location>
    <ligand>
        <name>ATP</name>
        <dbReference type="ChEBI" id="CHEBI:30616"/>
    </ligand>
</feature>
<dbReference type="InterPro" id="IPR036945">
    <property type="entry name" value="DAGK_sf"/>
</dbReference>
<comment type="caution">
    <text evidence="24">Lacks conserved residue(s) required for the propagation of feature annotation.</text>
</comment>
<dbReference type="PANTHER" id="PTHR34299:SF1">
    <property type="entry name" value="DIACYLGLYCEROL KINASE"/>
    <property type="match status" value="1"/>
</dbReference>
<name>A0A318JP49_9NEIS</name>
<evidence type="ECO:0000256" key="3">
    <source>
        <dbReference type="ARBA" id="ARBA00012133"/>
    </source>
</evidence>
<proteinExistence type="inferred from homology"/>
<dbReference type="EMBL" id="QJKC01000003">
    <property type="protein sequence ID" value="PXX49893.1"/>
    <property type="molecule type" value="Genomic_DNA"/>
</dbReference>
<feature type="active site" description="Proton acceptor" evidence="20">
    <location>
        <position position="78"/>
    </location>
</feature>
<keyword evidence="8 24" id="KW-0808">Transferase</keyword>
<keyword evidence="7 24" id="KW-0997">Cell inner membrane</keyword>
<feature type="binding site" evidence="22">
    <location>
        <position position="17"/>
    </location>
    <ligand>
        <name>ATP</name>
        <dbReference type="ChEBI" id="CHEBI:30616"/>
    </ligand>
</feature>
<dbReference type="GO" id="GO:0005886">
    <property type="term" value="C:plasma membrane"/>
    <property type="evidence" value="ECO:0007669"/>
    <property type="project" value="UniProtKB-SubCell"/>
</dbReference>
<dbReference type="RefSeq" id="WP_082693396.1">
    <property type="nucleotide sequence ID" value="NZ_LNQU01000037.1"/>
</dbReference>
<keyword evidence="11 22" id="KW-0547">Nucleotide-binding</keyword>
<accession>A0A318JP49</accession>
<dbReference type="GO" id="GO:0005524">
    <property type="term" value="F:ATP binding"/>
    <property type="evidence" value="ECO:0007669"/>
    <property type="project" value="UniProtKB-KW"/>
</dbReference>
<feature type="binding site" evidence="21">
    <location>
        <position position="64"/>
    </location>
    <ligand>
        <name>substrate</name>
    </ligand>
</feature>
<feature type="binding site" evidence="21">
    <location>
        <position position="107"/>
    </location>
    <ligand>
        <name>substrate</name>
    </ligand>
</feature>
<feature type="binding site" evidence="23">
    <location>
        <position position="85"/>
    </location>
    <ligand>
        <name>a divalent metal cation</name>
        <dbReference type="ChEBI" id="CHEBI:60240"/>
    </ligand>
</feature>
<keyword evidence="5" id="KW-1003">Cell membrane</keyword>
<keyword evidence="14 23" id="KW-0460">Magnesium</keyword>
<evidence type="ECO:0000313" key="26">
    <source>
        <dbReference type="Proteomes" id="UP000248395"/>
    </source>
</evidence>
<evidence type="ECO:0000256" key="4">
    <source>
        <dbReference type="ARBA" id="ARBA00017575"/>
    </source>
</evidence>
<keyword evidence="12 24" id="KW-0418">Kinase</keyword>
<evidence type="ECO:0000256" key="15">
    <source>
        <dbReference type="ARBA" id="ARBA00022989"/>
    </source>
</evidence>
<comment type="subcellular location">
    <subcellularLocation>
        <location evidence="1 24">Cell inner membrane</location>
        <topology evidence="1 24">Multi-pass membrane protein</topology>
    </subcellularLocation>
</comment>
<evidence type="ECO:0000256" key="19">
    <source>
        <dbReference type="ARBA" id="ARBA00023264"/>
    </source>
</evidence>
<evidence type="ECO:0000256" key="14">
    <source>
        <dbReference type="ARBA" id="ARBA00022842"/>
    </source>
</evidence>
<comment type="function">
    <text evidence="24">Catalyzes the ATP-dependent phosphorylation of sn-l,2-diacylglycerol (DAG) to phosphatidic acid. Involved in the recycling of diacylglycerol produced as a by-product during membrane-derived oligosaccharide (MDO) biosynthesis.</text>
</comment>
<keyword evidence="6" id="KW-0444">Lipid biosynthesis</keyword>
<feature type="binding site" evidence="22">
    <location>
        <position position="24"/>
    </location>
    <ligand>
        <name>ATP</name>
        <dbReference type="ChEBI" id="CHEBI:30616"/>
    </ligand>
</feature>
<dbReference type="EC" id="2.7.1.107" evidence="3 24"/>
<evidence type="ECO:0000256" key="8">
    <source>
        <dbReference type="ARBA" id="ARBA00022679"/>
    </source>
</evidence>
<feature type="binding site" evidence="22">
    <location>
        <begin position="94"/>
        <end position="96"/>
    </location>
    <ligand>
        <name>ATP</name>
        <dbReference type="ChEBI" id="CHEBI:30616"/>
    </ligand>
</feature>
<evidence type="ECO:0000256" key="18">
    <source>
        <dbReference type="ARBA" id="ARBA00023209"/>
    </source>
</evidence>
<keyword evidence="13 22" id="KW-0067">ATP-binding</keyword>
<evidence type="ECO:0000256" key="16">
    <source>
        <dbReference type="ARBA" id="ARBA00023098"/>
    </source>
</evidence>
<feature type="binding site" evidence="22">
    <location>
        <begin position="103"/>
        <end position="104"/>
    </location>
    <ligand>
        <name>ATP</name>
        <dbReference type="ChEBI" id="CHEBI:30616"/>
    </ligand>
</feature>
<evidence type="ECO:0000256" key="21">
    <source>
        <dbReference type="PIRSR" id="PIRSR600829-2"/>
    </source>
</evidence>
<evidence type="ECO:0000256" key="23">
    <source>
        <dbReference type="PIRSR" id="PIRSR600829-4"/>
    </source>
</evidence>
<comment type="similarity">
    <text evidence="2 24">Belongs to the bacterial diacylglycerol kinase family.</text>
</comment>
<reference evidence="25 26" key="1">
    <citation type="submission" date="2018-05" db="EMBL/GenBank/DDBJ databases">
        <title>Genomic Encyclopedia of Type Strains, Phase IV (KMG-IV): sequencing the most valuable type-strain genomes for metagenomic binning, comparative biology and taxonomic classification.</title>
        <authorList>
            <person name="Goeker M."/>
        </authorList>
    </citation>
    <scope>NUCLEOTIDE SEQUENCE [LARGE SCALE GENOMIC DNA]</scope>
    <source>
        <strain evidence="25 26">DSM 25134</strain>
    </source>
</reference>
<keyword evidence="18" id="KW-0594">Phospholipid biosynthesis</keyword>
<feature type="binding site" evidence="22">
    <location>
        <position position="36"/>
    </location>
    <ligand>
        <name>ATP</name>
        <dbReference type="ChEBI" id="CHEBI:30616"/>
    </ligand>
</feature>
<protein>
    <recommendedName>
        <fullName evidence="4 24">Diacylglycerol kinase</fullName>
        <ecNumber evidence="3 24">2.7.1.107</ecNumber>
    </recommendedName>
</protein>
<evidence type="ECO:0000256" key="2">
    <source>
        <dbReference type="ARBA" id="ARBA00005967"/>
    </source>
</evidence>
<evidence type="ECO:0000256" key="12">
    <source>
        <dbReference type="ARBA" id="ARBA00022777"/>
    </source>
</evidence>
<dbReference type="AlphaFoldDB" id="A0A318JP49"/>
<dbReference type="Pfam" id="PF01219">
    <property type="entry name" value="DAGK_prokar"/>
    <property type="match status" value="1"/>
</dbReference>
<keyword evidence="17 24" id="KW-0472">Membrane</keyword>
<dbReference type="Gene3D" id="1.10.287.3610">
    <property type="match status" value="1"/>
</dbReference>
<evidence type="ECO:0000256" key="5">
    <source>
        <dbReference type="ARBA" id="ARBA00022475"/>
    </source>
</evidence>